<dbReference type="AlphaFoldDB" id="A0A2P2P5A3"/>
<name>A0A2P2P5A3_RHIMU</name>
<sequence>MISRKQIAMPRRIQEKTRTKTVYICGKALRVQYLKALIEMRWNPDN</sequence>
<organism evidence="1">
    <name type="scientific">Rhizophora mucronata</name>
    <name type="common">Asiatic mangrove</name>
    <dbReference type="NCBI Taxonomy" id="61149"/>
    <lineage>
        <taxon>Eukaryota</taxon>
        <taxon>Viridiplantae</taxon>
        <taxon>Streptophyta</taxon>
        <taxon>Embryophyta</taxon>
        <taxon>Tracheophyta</taxon>
        <taxon>Spermatophyta</taxon>
        <taxon>Magnoliopsida</taxon>
        <taxon>eudicotyledons</taxon>
        <taxon>Gunneridae</taxon>
        <taxon>Pentapetalae</taxon>
        <taxon>rosids</taxon>
        <taxon>fabids</taxon>
        <taxon>Malpighiales</taxon>
        <taxon>Rhizophoraceae</taxon>
        <taxon>Rhizophora</taxon>
    </lineage>
</organism>
<proteinExistence type="predicted"/>
<evidence type="ECO:0000313" key="1">
    <source>
        <dbReference type="EMBL" id="MBX49887.1"/>
    </source>
</evidence>
<accession>A0A2P2P5A3</accession>
<protein>
    <submittedName>
        <fullName evidence="1">Uncharacterized protein</fullName>
    </submittedName>
</protein>
<reference evidence="1" key="1">
    <citation type="submission" date="2018-02" db="EMBL/GenBank/DDBJ databases">
        <title>Rhizophora mucronata_Transcriptome.</title>
        <authorList>
            <person name="Meera S.P."/>
            <person name="Sreeshan A."/>
            <person name="Augustine A."/>
        </authorList>
    </citation>
    <scope>NUCLEOTIDE SEQUENCE</scope>
    <source>
        <tissue evidence="1">Leaf</tissue>
    </source>
</reference>
<dbReference type="EMBL" id="GGEC01069403">
    <property type="protein sequence ID" value="MBX49887.1"/>
    <property type="molecule type" value="Transcribed_RNA"/>
</dbReference>